<name>A0A0A9B0H7_ARUDO</name>
<dbReference type="AlphaFoldDB" id="A0A0A9B0H7"/>
<protein>
    <submittedName>
        <fullName evidence="1">Uncharacterized protein</fullName>
    </submittedName>
</protein>
<evidence type="ECO:0000313" key="1">
    <source>
        <dbReference type="EMBL" id="JAD52852.1"/>
    </source>
</evidence>
<accession>A0A0A9B0H7</accession>
<reference evidence="1" key="1">
    <citation type="submission" date="2014-09" db="EMBL/GenBank/DDBJ databases">
        <authorList>
            <person name="Magalhaes I.L.F."/>
            <person name="Oliveira U."/>
            <person name="Santos F.R."/>
            <person name="Vidigal T.H.D.A."/>
            <person name="Brescovit A.D."/>
            <person name="Santos A.J."/>
        </authorList>
    </citation>
    <scope>NUCLEOTIDE SEQUENCE</scope>
    <source>
        <tissue evidence="1">Shoot tissue taken approximately 20 cm above the soil surface</tissue>
    </source>
</reference>
<reference evidence="1" key="2">
    <citation type="journal article" date="2015" name="Data Brief">
        <title>Shoot transcriptome of the giant reed, Arundo donax.</title>
        <authorList>
            <person name="Barrero R.A."/>
            <person name="Guerrero F.D."/>
            <person name="Moolhuijzen P."/>
            <person name="Goolsby J.A."/>
            <person name="Tidwell J."/>
            <person name="Bellgard S.E."/>
            <person name="Bellgard M.I."/>
        </authorList>
    </citation>
    <scope>NUCLEOTIDE SEQUENCE</scope>
    <source>
        <tissue evidence="1">Shoot tissue taken approximately 20 cm above the soil surface</tissue>
    </source>
</reference>
<dbReference type="EMBL" id="GBRH01245043">
    <property type="protein sequence ID" value="JAD52852.1"/>
    <property type="molecule type" value="Transcribed_RNA"/>
</dbReference>
<sequence length="41" mass="4637">MPQLESCKVADLKKMQSHCHAASLEHTIHQKRQPLASTFCC</sequence>
<organism evidence="1">
    <name type="scientific">Arundo donax</name>
    <name type="common">Giant reed</name>
    <name type="synonym">Donax arundinaceus</name>
    <dbReference type="NCBI Taxonomy" id="35708"/>
    <lineage>
        <taxon>Eukaryota</taxon>
        <taxon>Viridiplantae</taxon>
        <taxon>Streptophyta</taxon>
        <taxon>Embryophyta</taxon>
        <taxon>Tracheophyta</taxon>
        <taxon>Spermatophyta</taxon>
        <taxon>Magnoliopsida</taxon>
        <taxon>Liliopsida</taxon>
        <taxon>Poales</taxon>
        <taxon>Poaceae</taxon>
        <taxon>PACMAD clade</taxon>
        <taxon>Arundinoideae</taxon>
        <taxon>Arundineae</taxon>
        <taxon>Arundo</taxon>
    </lineage>
</organism>
<proteinExistence type="predicted"/>